<dbReference type="PROSITE" id="PS00092">
    <property type="entry name" value="N6_MTASE"/>
    <property type="match status" value="1"/>
</dbReference>
<dbReference type="InterPro" id="IPR002052">
    <property type="entry name" value="DNA_methylase_N6_adenine_CS"/>
</dbReference>
<dbReference type="InterPro" id="IPR002295">
    <property type="entry name" value="N4/N6-MTase_EcoPI_Mod-like"/>
</dbReference>
<keyword evidence="3" id="KW-0489">Methyltransferase</keyword>
<protein>
    <recommendedName>
        <fullName evidence="2">site-specific DNA-methyltransferase (adenine-specific)</fullName>
        <ecNumber evidence="2">2.1.1.72</ecNumber>
    </recommendedName>
</protein>
<comment type="catalytic activity">
    <reaction evidence="6">
        <text>a 2'-deoxyadenosine in DNA + S-adenosyl-L-methionine = an N(6)-methyl-2'-deoxyadenosine in DNA + S-adenosyl-L-homocysteine + H(+)</text>
        <dbReference type="Rhea" id="RHEA:15197"/>
        <dbReference type="Rhea" id="RHEA-COMP:12418"/>
        <dbReference type="Rhea" id="RHEA-COMP:12419"/>
        <dbReference type="ChEBI" id="CHEBI:15378"/>
        <dbReference type="ChEBI" id="CHEBI:57856"/>
        <dbReference type="ChEBI" id="CHEBI:59789"/>
        <dbReference type="ChEBI" id="CHEBI:90615"/>
        <dbReference type="ChEBI" id="CHEBI:90616"/>
        <dbReference type="EC" id="2.1.1.72"/>
    </reaction>
</comment>
<comment type="similarity">
    <text evidence="1">Belongs to the N(4)/N(6)-methyltransferase family.</text>
</comment>
<proteinExistence type="inferred from homology"/>
<keyword evidence="9" id="KW-1185">Reference proteome</keyword>
<dbReference type="InterPro" id="IPR002941">
    <property type="entry name" value="DNA_methylase_N4/N6"/>
</dbReference>
<dbReference type="Pfam" id="PF01555">
    <property type="entry name" value="N6_N4_Mtase"/>
    <property type="match status" value="1"/>
</dbReference>
<evidence type="ECO:0000256" key="5">
    <source>
        <dbReference type="ARBA" id="ARBA00022691"/>
    </source>
</evidence>
<sequence length="679" mass="76400">MSSRLPFGLNFERHRPEAVELPQRPIRKGDKVRVLPARGDTTKGDQRLWQVRAIHRGEKVADVDLLGTDQPEQQSVAIENLVVVSEFRDTIHPGLVSTGKVTRGGDGPFHSVINGENYHVLKALTFTHRGKVDAIYIDPPYNTGAKDWKYNNDYVAGDDLYRHSKWLAMMERRLLIARELLNPADSVLVVTIDEKEYLRLGLLLEQLFPEARLTMVSSAINTGGVPRKGSFSRSTEYIYFAMFGDAKPIPQALPEDWNPVQTKNKFILRWRLMRRDGTNAQREDGPNSFYPVFIRQKGEHAVFDSVGDSYYGNDLSEIRPPSGCVAIWPKRKDGTLGTWQNGPAKLRNLIKDGYAKIGPWRGEETALYYLNQGERAKVERGQFPILGRAADGSLITDSSEQETVFVPSDLWRIPSHDAGNGGSRLLAGIIPGRKFPFPKSLYAVEDALRFFVANKPEAIILDFFSGSGTTAHAVMRLNRQDSGRRQCISVTNNEVAADEQKALRDQGLRPGDDDWEKWGICDYITKPRVQAAITGRTPDGQPIKGDYKFTDEFPMAEGFEENAEFFTLTYEAEKSVSHNLAYSRIAPLLWLRAGARGTRIDKLPSDGWAVATTYALLTDVDKATAFIRELAYVEAVRIAFIVTDDDRRFQAVAKRLRKGVEPVRLYESYLTNFGFTNEG</sequence>
<reference evidence="8 9" key="1">
    <citation type="journal article" date="2017" name="Int. J. Syst. Evol. Microbiol.">
        <title>Ramlibacter alkalitolerans sp. nov., alkali-tolerant bacterium isolated from soil of ginseng.</title>
        <authorList>
            <person name="Lee D.H."/>
            <person name="Cha C.J."/>
        </authorList>
    </citation>
    <scope>NUCLEOTIDE SEQUENCE [LARGE SCALE GENOMIC DNA]</scope>
    <source>
        <strain evidence="8 9">KACC 19305</strain>
    </source>
</reference>
<dbReference type="Gene3D" id="3.40.50.150">
    <property type="entry name" value="Vaccinia Virus protein VP39"/>
    <property type="match status" value="1"/>
</dbReference>
<dbReference type="EMBL" id="JAEQND010000022">
    <property type="protein sequence ID" value="MBL0428758.1"/>
    <property type="molecule type" value="Genomic_DNA"/>
</dbReference>
<dbReference type="EC" id="2.1.1.72" evidence="2"/>
<dbReference type="SUPFAM" id="SSF53335">
    <property type="entry name" value="S-adenosyl-L-methionine-dependent methyltransferases"/>
    <property type="match status" value="1"/>
</dbReference>
<accession>A0ABS1JX04</accession>
<dbReference type="InterPro" id="IPR029063">
    <property type="entry name" value="SAM-dependent_MTases_sf"/>
</dbReference>
<keyword evidence="5" id="KW-0949">S-adenosyl-L-methionine</keyword>
<keyword evidence="4" id="KW-0808">Transferase</keyword>
<gene>
    <name evidence="8" type="ORF">JI746_26880</name>
</gene>
<name>A0ABS1JX04_9BURK</name>
<feature type="domain" description="DNA methylase N-4/N-6" evidence="7">
    <location>
        <begin position="132"/>
        <end position="480"/>
    </location>
</feature>
<evidence type="ECO:0000256" key="6">
    <source>
        <dbReference type="ARBA" id="ARBA00047942"/>
    </source>
</evidence>
<comment type="caution">
    <text evidence="8">The sequence shown here is derived from an EMBL/GenBank/DDBJ whole genome shotgun (WGS) entry which is preliminary data.</text>
</comment>
<evidence type="ECO:0000256" key="4">
    <source>
        <dbReference type="ARBA" id="ARBA00022679"/>
    </source>
</evidence>
<evidence type="ECO:0000259" key="7">
    <source>
        <dbReference type="Pfam" id="PF01555"/>
    </source>
</evidence>
<evidence type="ECO:0000256" key="2">
    <source>
        <dbReference type="ARBA" id="ARBA00011900"/>
    </source>
</evidence>
<evidence type="ECO:0000313" key="8">
    <source>
        <dbReference type="EMBL" id="MBL0428758.1"/>
    </source>
</evidence>
<evidence type="ECO:0000313" key="9">
    <source>
        <dbReference type="Proteomes" id="UP000622707"/>
    </source>
</evidence>
<organism evidence="8 9">
    <name type="scientific">Ramlibacter alkalitolerans</name>
    <dbReference type="NCBI Taxonomy" id="2039631"/>
    <lineage>
        <taxon>Bacteria</taxon>
        <taxon>Pseudomonadati</taxon>
        <taxon>Pseudomonadota</taxon>
        <taxon>Betaproteobacteria</taxon>
        <taxon>Burkholderiales</taxon>
        <taxon>Comamonadaceae</taxon>
        <taxon>Ramlibacter</taxon>
    </lineage>
</organism>
<dbReference type="PRINTS" id="PR00506">
    <property type="entry name" value="D21N6MTFRASE"/>
</dbReference>
<dbReference type="Proteomes" id="UP000622707">
    <property type="component" value="Unassembled WGS sequence"/>
</dbReference>
<evidence type="ECO:0000256" key="1">
    <source>
        <dbReference type="ARBA" id="ARBA00006594"/>
    </source>
</evidence>
<evidence type="ECO:0000256" key="3">
    <source>
        <dbReference type="ARBA" id="ARBA00022603"/>
    </source>
</evidence>